<dbReference type="Pfam" id="PF13556">
    <property type="entry name" value="HTH_30"/>
    <property type="match status" value="1"/>
</dbReference>
<dbReference type="SUPFAM" id="SSF55781">
    <property type="entry name" value="GAF domain-like"/>
    <property type="match status" value="1"/>
</dbReference>
<keyword evidence="5" id="KW-1185">Reference proteome</keyword>
<dbReference type="Proteomes" id="UP001500443">
    <property type="component" value="Unassembled WGS sequence"/>
</dbReference>
<evidence type="ECO:0000259" key="3">
    <source>
        <dbReference type="SMART" id="SM00065"/>
    </source>
</evidence>
<feature type="domain" description="GAF" evidence="3">
    <location>
        <begin position="19"/>
        <end position="169"/>
    </location>
</feature>
<comment type="similarity">
    <text evidence="1">Belongs to the CdaR family.</text>
</comment>
<dbReference type="InterPro" id="IPR041522">
    <property type="entry name" value="CdaR_GGDEF"/>
</dbReference>
<dbReference type="PANTHER" id="PTHR33744:SF1">
    <property type="entry name" value="DNA-BINDING TRANSCRIPTIONAL ACTIVATOR ADER"/>
    <property type="match status" value="1"/>
</dbReference>
<evidence type="ECO:0000256" key="1">
    <source>
        <dbReference type="ARBA" id="ARBA00006754"/>
    </source>
</evidence>
<gene>
    <name evidence="4" type="ORF">GCM10009802_45850</name>
</gene>
<evidence type="ECO:0000313" key="4">
    <source>
        <dbReference type="EMBL" id="GAA2136902.1"/>
    </source>
</evidence>
<accession>A0ABN2Z5C6</accession>
<name>A0ABN2Z5C6_9ACTN</name>
<dbReference type="InterPro" id="IPR042070">
    <property type="entry name" value="PucR_C-HTH_sf"/>
</dbReference>
<dbReference type="Pfam" id="PF17853">
    <property type="entry name" value="GGDEF_2"/>
    <property type="match status" value="1"/>
</dbReference>
<dbReference type="EMBL" id="BAAAPF010000179">
    <property type="protein sequence ID" value="GAA2136902.1"/>
    <property type="molecule type" value="Genomic_DNA"/>
</dbReference>
<dbReference type="InterPro" id="IPR051448">
    <property type="entry name" value="CdaR-like_regulators"/>
</dbReference>
<organism evidence="4 5">
    <name type="scientific">Streptomyces synnematoformans</name>
    <dbReference type="NCBI Taxonomy" id="415721"/>
    <lineage>
        <taxon>Bacteria</taxon>
        <taxon>Bacillati</taxon>
        <taxon>Actinomycetota</taxon>
        <taxon>Actinomycetes</taxon>
        <taxon>Kitasatosporales</taxon>
        <taxon>Streptomycetaceae</taxon>
        <taxon>Streptomyces</taxon>
    </lineage>
</organism>
<proteinExistence type="inferred from homology"/>
<dbReference type="Gene3D" id="3.30.450.40">
    <property type="match status" value="1"/>
</dbReference>
<feature type="region of interest" description="Disordered" evidence="2">
    <location>
        <begin position="1"/>
        <end position="23"/>
    </location>
</feature>
<evidence type="ECO:0000256" key="2">
    <source>
        <dbReference type="SAM" id="MobiDB-lite"/>
    </source>
</evidence>
<evidence type="ECO:0000313" key="5">
    <source>
        <dbReference type="Proteomes" id="UP001500443"/>
    </source>
</evidence>
<sequence length="580" mass="61446">MEPGRAAGDAGLRPAPTSDSGSPVATLLAQLRRMLGCDAAAVALKRIDGVSHVPFADGMSQAVSSAFEIPPRTGIADAAQAGGKPMWTSDYLADDRFVHSPRLDEAVRADGVRAVIAAPLLRDGAAIGVLYGVCRHSRRFTPAEVDLCTALARVAVVLLDHTMRLQRMHAERAELEGENGRLHVTLLRSRHLAEAHGRLTDMVLGGSDLSAVVNVAADALDGTLLVRDPGGAVLAATGAVPELEDISARAKWAGAHAARTAVPLADGVWAVPVTAGAEELGTVVLKNSGQLGEFDARFLWAVAQSVALILVLERDTAVVERPLRDELFEDLLSGSVSSPRHLAERALRIGIDPDGPHVVLVLRPEGGEQGKAIVWASSYAYRKGGLRSPRGEYISMLLPGSDPSAVARAVSRDLSSVLGHPVSVGAAGPGAGLASTARLHREALRCLKALIALDRVGSTASAEDLGFVGLLLSEERDVAAFIESALGPVLCYDSERRTELIRTLGVYFAADRSPTRAAEELHVHVNTVSRRLERIGRLLGPTWREPERTLEIQLALQLLRTQDTLRQGDAAPLGPGPARR</sequence>
<protein>
    <submittedName>
        <fullName evidence="4">GAF domain-containing protein</fullName>
    </submittedName>
</protein>
<reference evidence="5" key="1">
    <citation type="journal article" date="2019" name="Int. J. Syst. Evol. Microbiol.">
        <title>The Global Catalogue of Microorganisms (GCM) 10K type strain sequencing project: providing services to taxonomists for standard genome sequencing and annotation.</title>
        <authorList>
            <consortium name="The Broad Institute Genomics Platform"/>
            <consortium name="The Broad Institute Genome Sequencing Center for Infectious Disease"/>
            <person name="Wu L."/>
            <person name="Ma J."/>
        </authorList>
    </citation>
    <scope>NUCLEOTIDE SEQUENCE [LARGE SCALE GENOMIC DNA]</scope>
    <source>
        <strain evidence="5">JCM 15481</strain>
    </source>
</reference>
<comment type="caution">
    <text evidence="4">The sequence shown here is derived from an EMBL/GenBank/DDBJ whole genome shotgun (WGS) entry which is preliminary data.</text>
</comment>
<dbReference type="InterPro" id="IPR029016">
    <property type="entry name" value="GAF-like_dom_sf"/>
</dbReference>
<dbReference type="SMART" id="SM00065">
    <property type="entry name" value="GAF"/>
    <property type="match status" value="1"/>
</dbReference>
<dbReference type="InterPro" id="IPR003018">
    <property type="entry name" value="GAF"/>
</dbReference>
<dbReference type="InterPro" id="IPR025736">
    <property type="entry name" value="PucR_C-HTH_dom"/>
</dbReference>
<dbReference type="Gene3D" id="1.10.10.2840">
    <property type="entry name" value="PucR C-terminal helix-turn-helix domain"/>
    <property type="match status" value="1"/>
</dbReference>
<dbReference type="Pfam" id="PF01590">
    <property type="entry name" value="GAF"/>
    <property type="match status" value="1"/>
</dbReference>
<dbReference type="PANTHER" id="PTHR33744">
    <property type="entry name" value="CARBOHYDRATE DIACID REGULATOR"/>
    <property type="match status" value="1"/>
</dbReference>